<accession>E3M154</accession>
<organism evidence="8">
    <name type="scientific">Caenorhabditis remanei</name>
    <name type="common">Caenorhabditis vulgaris</name>
    <dbReference type="NCBI Taxonomy" id="31234"/>
    <lineage>
        <taxon>Eukaryota</taxon>
        <taxon>Metazoa</taxon>
        <taxon>Ecdysozoa</taxon>
        <taxon>Nematoda</taxon>
        <taxon>Chromadorea</taxon>
        <taxon>Rhabditida</taxon>
        <taxon>Rhabditina</taxon>
        <taxon>Rhabditomorpha</taxon>
        <taxon>Rhabditoidea</taxon>
        <taxon>Rhabditidae</taxon>
        <taxon>Peloderinae</taxon>
        <taxon>Caenorhabditis</taxon>
    </lineage>
</organism>
<dbReference type="InParanoid" id="E3M154"/>
<protein>
    <submittedName>
        <fullName evidence="7">CRE-SRE-37 protein</fullName>
    </submittedName>
</protein>
<dbReference type="OrthoDB" id="5813618at2759"/>
<keyword evidence="3 6" id="KW-0812">Transmembrane</keyword>
<feature type="transmembrane region" description="Helical" evidence="6">
    <location>
        <begin position="68"/>
        <end position="91"/>
    </location>
</feature>
<feature type="transmembrane region" description="Helical" evidence="6">
    <location>
        <begin position="28"/>
        <end position="56"/>
    </location>
</feature>
<keyword evidence="5 6" id="KW-0472">Membrane</keyword>
<evidence type="ECO:0000256" key="5">
    <source>
        <dbReference type="ARBA" id="ARBA00023136"/>
    </source>
</evidence>
<evidence type="ECO:0000256" key="3">
    <source>
        <dbReference type="ARBA" id="ARBA00022692"/>
    </source>
</evidence>
<keyword evidence="4 6" id="KW-1133">Transmembrane helix</keyword>
<dbReference type="GO" id="GO:0007606">
    <property type="term" value="P:sensory perception of chemical stimulus"/>
    <property type="evidence" value="ECO:0007669"/>
    <property type="project" value="InterPro"/>
</dbReference>
<dbReference type="InterPro" id="IPR004151">
    <property type="entry name" value="7TM_GPCR_serpentine_rcpt_Sre"/>
</dbReference>
<comment type="similarity">
    <text evidence="2">Belongs to the nematode receptor-like protein sre family.</text>
</comment>
<dbReference type="eggNOG" id="ENOG502TGKZ">
    <property type="taxonomic scope" value="Eukaryota"/>
</dbReference>
<dbReference type="AlphaFoldDB" id="E3M154"/>
<evidence type="ECO:0000256" key="1">
    <source>
        <dbReference type="ARBA" id="ARBA00004141"/>
    </source>
</evidence>
<dbReference type="HOGENOM" id="CLU_063305_1_0_1"/>
<feature type="transmembrane region" description="Helical" evidence="6">
    <location>
        <begin position="196"/>
        <end position="219"/>
    </location>
</feature>
<dbReference type="OMA" id="WIPAYSL"/>
<dbReference type="EMBL" id="DS268421">
    <property type="protein sequence ID" value="EFO88954.1"/>
    <property type="molecule type" value="Genomic_DNA"/>
</dbReference>
<dbReference type="Proteomes" id="UP000008281">
    <property type="component" value="Unassembled WGS sequence"/>
</dbReference>
<dbReference type="Pfam" id="PF03125">
    <property type="entry name" value="Sre"/>
    <property type="match status" value="2"/>
</dbReference>
<dbReference type="GO" id="GO:0016020">
    <property type="term" value="C:membrane"/>
    <property type="evidence" value="ECO:0007669"/>
    <property type="project" value="UniProtKB-SubCell"/>
</dbReference>
<feature type="transmembrane region" description="Helical" evidence="6">
    <location>
        <begin position="288"/>
        <end position="306"/>
    </location>
</feature>
<keyword evidence="8" id="KW-1185">Reference proteome</keyword>
<proteinExistence type="inferred from homology"/>
<dbReference type="PANTHER" id="PTHR23128">
    <property type="entry name" value="SERPENTINE RECEPTOR, CLASS E (EPSILON)-RELATED"/>
    <property type="match status" value="1"/>
</dbReference>
<dbReference type="PANTHER" id="PTHR23128:SF144">
    <property type="entry name" value="SERPENTINE RECEPTOR, CLASS E (EPSILON)-RELATED"/>
    <property type="match status" value="1"/>
</dbReference>
<evidence type="ECO:0000256" key="2">
    <source>
        <dbReference type="ARBA" id="ARBA00006803"/>
    </source>
</evidence>
<evidence type="ECO:0000256" key="6">
    <source>
        <dbReference type="SAM" id="Phobius"/>
    </source>
</evidence>
<evidence type="ECO:0000313" key="7">
    <source>
        <dbReference type="EMBL" id="EFO88954.1"/>
    </source>
</evidence>
<reference evidence="7" key="1">
    <citation type="submission" date="2007-07" db="EMBL/GenBank/DDBJ databases">
        <title>PCAP assembly of the Caenorhabditis remanei genome.</title>
        <authorList>
            <consortium name="The Caenorhabditis remanei Sequencing Consortium"/>
            <person name="Wilson R.K."/>
        </authorList>
    </citation>
    <scope>NUCLEOTIDE SEQUENCE [LARGE SCALE GENOMIC DNA]</scope>
    <source>
        <strain evidence="7">PB4641</strain>
    </source>
</reference>
<name>E3M154_CAERE</name>
<feature type="transmembrane region" description="Helical" evidence="6">
    <location>
        <begin position="139"/>
        <end position="160"/>
    </location>
</feature>
<sequence>MVSAIFNSSGASFWIPAYSLNDKVYKSYFFYIFAVFQIFIYCFTGYVIVRTCWIFLSIKVFHQNMNILMAWFLCQWFEAIIAKLVIIPYQIGLISIGVDPDKTYYDWWAEDREEMIVIREDIGITIIPLYISSYFLWHYMYSILFAILAIGIERVCATYYIQDYEHVHRRHIPVLLILITNCISIPYAYQTTNNRISLVLTCFQCLLNGSIVFFGYFVLWRINLIWRNRISSLKYSHNETYSLARKFQIEENIRSLTLARKLVISAVIFISGVFFLLVFQVFELTHGYDTFFVYALDNSILLYVLPIFNQNKNKSSNFFRPALVMSITLLFCSPAWKERFIVGCPGLRRLRDPRVAHIAQNTKPSAVKETEVYFEQLRNAWT</sequence>
<evidence type="ECO:0000256" key="4">
    <source>
        <dbReference type="ARBA" id="ARBA00022989"/>
    </source>
</evidence>
<gene>
    <name evidence="7" type="primary">Cre-sre-37</name>
    <name evidence="7" type="ORF">CRE_06464</name>
</gene>
<dbReference type="FunCoup" id="E3M154">
    <property type="interactions" value="10"/>
</dbReference>
<feature type="transmembrane region" description="Helical" evidence="6">
    <location>
        <begin position="172"/>
        <end position="190"/>
    </location>
</feature>
<feature type="transmembrane region" description="Helical" evidence="6">
    <location>
        <begin position="262"/>
        <end position="282"/>
    </location>
</feature>
<comment type="subcellular location">
    <subcellularLocation>
        <location evidence="1">Membrane</location>
        <topology evidence="1">Multi-pass membrane protein</topology>
    </subcellularLocation>
</comment>
<evidence type="ECO:0000313" key="8">
    <source>
        <dbReference type="Proteomes" id="UP000008281"/>
    </source>
</evidence>